<name>A0A4Q0PMD0_9FLAO</name>
<dbReference type="EMBL" id="QOVL01000007">
    <property type="protein sequence ID" value="RXG30792.1"/>
    <property type="molecule type" value="Genomic_DNA"/>
</dbReference>
<keyword evidence="1" id="KW-1133">Transmembrane helix</keyword>
<sequence>MVVFATAFGIMLSFTKAKNYKGAGASKVGGLFIYIRVATIGMQMDLTKFLENPGLIAISLIWISIHAGLLIDMAKLIKSTLLLSRSGESGKSGRG</sequence>
<keyword evidence="1" id="KW-0812">Transmembrane</keyword>
<evidence type="ECO:0000313" key="3">
    <source>
        <dbReference type="Proteomes" id="UP000290608"/>
    </source>
</evidence>
<comment type="caution">
    <text evidence="2">The sequence shown here is derived from an EMBL/GenBank/DDBJ whole genome shotgun (WGS) entry which is preliminary data.</text>
</comment>
<dbReference type="Pfam" id="PF05684">
    <property type="entry name" value="DUF819"/>
    <property type="match status" value="1"/>
</dbReference>
<accession>A0A4Q0PMD0</accession>
<evidence type="ECO:0000256" key="1">
    <source>
        <dbReference type="SAM" id="Phobius"/>
    </source>
</evidence>
<dbReference type="AlphaFoldDB" id="A0A4Q0PMD0"/>
<reference evidence="2 3" key="1">
    <citation type="submission" date="2018-07" db="EMBL/GenBank/DDBJ databases">
        <title>Leeuwenhoekiella genomics.</title>
        <authorList>
            <person name="Tahon G."/>
            <person name="Willems A."/>
        </authorList>
    </citation>
    <scope>NUCLEOTIDE SEQUENCE [LARGE SCALE GENOMIC DNA]</scope>
    <source>
        <strain evidence="2 3">LMG 1345</strain>
    </source>
</reference>
<protein>
    <submittedName>
        <fullName evidence="2">Uncharacterized protein</fullName>
    </submittedName>
</protein>
<organism evidence="2 3">
    <name type="scientific">Leeuwenhoekiella marinoflava</name>
    <dbReference type="NCBI Taxonomy" id="988"/>
    <lineage>
        <taxon>Bacteria</taxon>
        <taxon>Pseudomonadati</taxon>
        <taxon>Bacteroidota</taxon>
        <taxon>Flavobacteriia</taxon>
        <taxon>Flavobacteriales</taxon>
        <taxon>Flavobacteriaceae</taxon>
        <taxon>Leeuwenhoekiella</taxon>
    </lineage>
</organism>
<evidence type="ECO:0000313" key="2">
    <source>
        <dbReference type="EMBL" id="RXG30792.1"/>
    </source>
</evidence>
<keyword evidence="1" id="KW-0472">Membrane</keyword>
<dbReference type="STRING" id="1122159.SAMN02745246_01824"/>
<feature type="transmembrane region" description="Helical" evidence="1">
    <location>
        <begin position="54"/>
        <end position="71"/>
    </location>
</feature>
<proteinExistence type="predicted"/>
<dbReference type="Proteomes" id="UP000290608">
    <property type="component" value="Unassembled WGS sequence"/>
</dbReference>
<dbReference type="InterPro" id="IPR008537">
    <property type="entry name" value="DUF819"/>
</dbReference>
<gene>
    <name evidence="2" type="ORF">DSL99_1835</name>
</gene>